<dbReference type="GeneID" id="36402201"/>
<protein>
    <submittedName>
        <fullName evidence="1">Mutatorlike transposase</fullName>
    </submittedName>
</protein>
<dbReference type="EMBL" id="CCYD01003042">
    <property type="protein sequence ID" value="CEG49381.1"/>
    <property type="molecule type" value="Genomic_DNA"/>
</dbReference>
<reference evidence="2" key="1">
    <citation type="submission" date="2014-09" db="EMBL/GenBank/DDBJ databases">
        <authorList>
            <person name="Sharma Rahul"/>
            <person name="Thines Marco"/>
        </authorList>
    </citation>
    <scope>NUCLEOTIDE SEQUENCE [LARGE SCALE GENOMIC DNA]</scope>
</reference>
<dbReference type="RefSeq" id="XP_024585750.1">
    <property type="nucleotide sequence ID" value="XM_024720564.1"/>
</dbReference>
<dbReference type="OrthoDB" id="165010at2759"/>
<dbReference type="Proteomes" id="UP000054928">
    <property type="component" value="Unassembled WGS sequence"/>
</dbReference>
<organism evidence="1 2">
    <name type="scientific">Plasmopara halstedii</name>
    <name type="common">Downy mildew of sunflower</name>
    <dbReference type="NCBI Taxonomy" id="4781"/>
    <lineage>
        <taxon>Eukaryota</taxon>
        <taxon>Sar</taxon>
        <taxon>Stramenopiles</taxon>
        <taxon>Oomycota</taxon>
        <taxon>Peronosporomycetes</taxon>
        <taxon>Peronosporales</taxon>
        <taxon>Peronosporaceae</taxon>
        <taxon>Plasmopara</taxon>
    </lineage>
</organism>
<name>A0A0P1B4X3_PLAHL</name>
<accession>A0A0P1B4X3</accession>
<evidence type="ECO:0000313" key="1">
    <source>
        <dbReference type="EMBL" id="CEG49381.1"/>
    </source>
</evidence>
<keyword evidence="2" id="KW-1185">Reference proteome</keyword>
<dbReference type="AlphaFoldDB" id="A0A0P1B4X3"/>
<evidence type="ECO:0000313" key="2">
    <source>
        <dbReference type="Proteomes" id="UP000054928"/>
    </source>
</evidence>
<sequence length="148" mass="16223">MVGRDGNLTNKIVAVALAPVEDYDNYMWFNSKILHHGFLLTACPVFSDRNVSPVSVAESLGIFNMFCVGHTIVRLAVTQEQLVWEANAALSHAEYDVAIGKLNAVNPAAAIYLSVIPAKQVSKLERKYTRRVFNTISDVAAELQEAAT</sequence>
<proteinExistence type="predicted"/>